<dbReference type="Proteomes" id="UP000009168">
    <property type="component" value="Unassembled WGS sequence"/>
</dbReference>
<protein>
    <submittedName>
        <fullName evidence="1">Tetratricopeptide repeat protein</fullName>
    </submittedName>
</protein>
<evidence type="ECO:0000313" key="2">
    <source>
        <dbReference type="Proteomes" id="UP000009168"/>
    </source>
</evidence>
<dbReference type="KEGG" id="tet:TTHERM_00617730"/>
<name>Q23MI9_TETTS</name>
<organism evidence="1 2">
    <name type="scientific">Tetrahymena thermophila (strain SB210)</name>
    <dbReference type="NCBI Taxonomy" id="312017"/>
    <lineage>
        <taxon>Eukaryota</taxon>
        <taxon>Sar</taxon>
        <taxon>Alveolata</taxon>
        <taxon>Ciliophora</taxon>
        <taxon>Intramacronucleata</taxon>
        <taxon>Oligohymenophorea</taxon>
        <taxon>Hymenostomatida</taxon>
        <taxon>Tetrahymenina</taxon>
        <taxon>Tetrahymenidae</taxon>
        <taxon>Tetrahymena</taxon>
    </lineage>
</organism>
<dbReference type="InParanoid" id="Q23MI9"/>
<dbReference type="GeneID" id="7823761"/>
<sequence length="276" mass="32952">MMGKIIKDIIQLTTSEEEFSKIFIRANEMFEENKLLSFQNINETTKRVLQMDVSKYEIQNSQKENNLEKQEGQIDYNMDYFSMNSNCLDFNKKQQISESFTKSTAQKSFRESKKIQQSYGDGLNNVDMNDYCIQDSSQNYQFSQKSDQFHFAVRKAIAQFIQKQQFIQINNLQQNANFNNVNNLKYIIYCTETIQIFENRMFKLLCQLLIRLKIKLIILAQQNGNSFIEQKENQTYMHDHQQVIMVFYEPQQILNYINNLRCQFNKKVYPTIIQNH</sequence>
<reference evidence="2" key="1">
    <citation type="journal article" date="2006" name="PLoS Biol.">
        <title>Macronuclear genome sequence of the ciliate Tetrahymena thermophila, a model eukaryote.</title>
        <authorList>
            <person name="Eisen J.A."/>
            <person name="Coyne R.S."/>
            <person name="Wu M."/>
            <person name="Wu D."/>
            <person name="Thiagarajan M."/>
            <person name="Wortman J.R."/>
            <person name="Badger J.H."/>
            <person name="Ren Q."/>
            <person name="Amedeo P."/>
            <person name="Jones K.M."/>
            <person name="Tallon L.J."/>
            <person name="Delcher A.L."/>
            <person name="Salzberg S.L."/>
            <person name="Silva J.C."/>
            <person name="Haas B.J."/>
            <person name="Majoros W.H."/>
            <person name="Farzad M."/>
            <person name="Carlton J.M."/>
            <person name="Smith R.K. Jr."/>
            <person name="Garg J."/>
            <person name="Pearlman R.E."/>
            <person name="Karrer K.M."/>
            <person name="Sun L."/>
            <person name="Manning G."/>
            <person name="Elde N.C."/>
            <person name="Turkewitz A.P."/>
            <person name="Asai D.J."/>
            <person name="Wilkes D.E."/>
            <person name="Wang Y."/>
            <person name="Cai H."/>
            <person name="Collins K."/>
            <person name="Stewart B.A."/>
            <person name="Lee S.R."/>
            <person name="Wilamowska K."/>
            <person name="Weinberg Z."/>
            <person name="Ruzzo W.L."/>
            <person name="Wloga D."/>
            <person name="Gaertig J."/>
            <person name="Frankel J."/>
            <person name="Tsao C.-C."/>
            <person name="Gorovsky M.A."/>
            <person name="Keeling P.J."/>
            <person name="Waller R.F."/>
            <person name="Patron N.J."/>
            <person name="Cherry J.M."/>
            <person name="Stover N.A."/>
            <person name="Krieger C.J."/>
            <person name="del Toro C."/>
            <person name="Ryder H.F."/>
            <person name="Williamson S.C."/>
            <person name="Barbeau R.A."/>
            <person name="Hamilton E.P."/>
            <person name="Orias E."/>
        </authorList>
    </citation>
    <scope>NUCLEOTIDE SEQUENCE [LARGE SCALE GENOMIC DNA]</scope>
    <source>
        <strain evidence="2">SB210</strain>
    </source>
</reference>
<proteinExistence type="predicted"/>
<keyword evidence="2" id="KW-1185">Reference proteome</keyword>
<accession>Q23MI9</accession>
<dbReference type="EMBL" id="GG662661">
    <property type="protein sequence ID" value="EAR97650.2"/>
    <property type="molecule type" value="Genomic_DNA"/>
</dbReference>
<dbReference type="AlphaFoldDB" id="Q23MI9"/>
<evidence type="ECO:0000313" key="1">
    <source>
        <dbReference type="EMBL" id="EAR97650.2"/>
    </source>
</evidence>
<dbReference type="HOGENOM" id="CLU_757576_0_0_1"/>
<gene>
    <name evidence="1" type="ORF">TTHERM_00617730</name>
</gene>
<dbReference type="RefSeq" id="XP_001017895.2">
    <property type="nucleotide sequence ID" value="XM_001017895.2"/>
</dbReference>